<dbReference type="Pfam" id="PF14240">
    <property type="entry name" value="YHYH"/>
    <property type="match status" value="1"/>
</dbReference>
<reference evidence="2" key="1">
    <citation type="journal article" date="2021" name="Genome Biol. Evol.">
        <title>Continental-Scale Gene Flow Prevents Allopatric Divergence of Pelagic Freshwater Bacteria.</title>
        <authorList>
            <person name="Hoetzinger M."/>
            <person name="Pitt A."/>
            <person name="Huemer A."/>
            <person name="Hahn M.W."/>
        </authorList>
    </citation>
    <scope>NUCLEOTIDE SEQUENCE</scope>
    <source>
        <strain evidence="2">SM1-W8</strain>
    </source>
</reference>
<name>A0A9Q2WIV1_9BURK</name>
<accession>A0A9Q2WIV1</accession>
<dbReference type="InterPro" id="IPR025924">
    <property type="entry name" value="YHYH_dom"/>
</dbReference>
<proteinExistence type="predicted"/>
<dbReference type="AlphaFoldDB" id="A0A9Q2WIV1"/>
<gene>
    <name evidence="2" type="ORF">G6731_04845</name>
</gene>
<evidence type="ECO:0000313" key="2">
    <source>
        <dbReference type="EMBL" id="MBT8551280.1"/>
    </source>
</evidence>
<comment type="caution">
    <text evidence="2">The sequence shown here is derived from an EMBL/GenBank/DDBJ whole genome shotgun (WGS) entry which is preliminary data.</text>
</comment>
<dbReference type="Proteomes" id="UP000783102">
    <property type="component" value="Unassembled WGS sequence"/>
</dbReference>
<evidence type="ECO:0000313" key="3">
    <source>
        <dbReference type="Proteomes" id="UP000783102"/>
    </source>
</evidence>
<sequence length="348" mass="36054">MSAVILVACGGGSDSGSSSSSSGVTLVTSANGASNQICAADTQCISFIFSGVASMPATLSQLSTSWTDTSTNIISTSLIPYVDGSNSAAYYDAAGSVFAMTTDPTYAITGFPAGARIFIGNGLPSTQMGTFPVQSGTAAYSYYAALPGGTNPATGQTYSSAAAIGISPYVLESRVPLNPVVSGAYPINSLIVGVTLTGAVWHIEKANDSSGNYYNPVNALPLDACFGHPYNQQYHLHGYSWKCFPNQGTTGQSPVFGFALDGFPITGPRAADGHELTNAELDICHGTTSVITMPDGTSKNTYHYVLNREYPYSVGCFRGKVNYAKALGPGLTNTGMKEGFAYPDAAQP</sequence>
<organism evidence="2 3">
    <name type="scientific">Polynucleobacter paneuropaeus</name>
    <dbReference type="NCBI Taxonomy" id="2527775"/>
    <lineage>
        <taxon>Bacteria</taxon>
        <taxon>Pseudomonadati</taxon>
        <taxon>Pseudomonadota</taxon>
        <taxon>Betaproteobacteria</taxon>
        <taxon>Burkholderiales</taxon>
        <taxon>Burkholderiaceae</taxon>
        <taxon>Polynucleobacter</taxon>
    </lineage>
</organism>
<protein>
    <submittedName>
        <fullName evidence="2">YHYH protein</fullName>
    </submittedName>
</protein>
<dbReference type="EMBL" id="JAANEY010000001">
    <property type="protein sequence ID" value="MBT8551280.1"/>
    <property type="molecule type" value="Genomic_DNA"/>
</dbReference>
<evidence type="ECO:0000259" key="1">
    <source>
        <dbReference type="Pfam" id="PF14240"/>
    </source>
</evidence>
<feature type="domain" description="YHYH" evidence="1">
    <location>
        <begin position="174"/>
        <end position="269"/>
    </location>
</feature>